<reference evidence="2 3" key="1">
    <citation type="submission" date="2018-04" db="EMBL/GenBank/DDBJ databases">
        <authorList>
            <person name="Vogel A."/>
        </authorList>
    </citation>
    <scope>NUCLEOTIDE SEQUENCE [LARGE SCALE GENOMIC DNA]</scope>
</reference>
<dbReference type="AlphaFoldDB" id="A0A484MZL7"/>
<organism evidence="2 3">
    <name type="scientific">Cuscuta campestris</name>
    <dbReference type="NCBI Taxonomy" id="132261"/>
    <lineage>
        <taxon>Eukaryota</taxon>
        <taxon>Viridiplantae</taxon>
        <taxon>Streptophyta</taxon>
        <taxon>Embryophyta</taxon>
        <taxon>Tracheophyta</taxon>
        <taxon>Spermatophyta</taxon>
        <taxon>Magnoliopsida</taxon>
        <taxon>eudicotyledons</taxon>
        <taxon>Gunneridae</taxon>
        <taxon>Pentapetalae</taxon>
        <taxon>asterids</taxon>
        <taxon>lamiids</taxon>
        <taxon>Solanales</taxon>
        <taxon>Convolvulaceae</taxon>
        <taxon>Cuscuteae</taxon>
        <taxon>Cuscuta</taxon>
        <taxon>Cuscuta subgen. Grammica</taxon>
        <taxon>Cuscuta sect. Cleistogrammica</taxon>
    </lineage>
</organism>
<protein>
    <recommendedName>
        <fullName evidence="1">Reverse transcriptase domain-containing protein</fullName>
    </recommendedName>
</protein>
<dbReference type="SUPFAM" id="SSF56672">
    <property type="entry name" value="DNA/RNA polymerases"/>
    <property type="match status" value="1"/>
</dbReference>
<dbReference type="PROSITE" id="PS50878">
    <property type="entry name" value="RT_POL"/>
    <property type="match status" value="1"/>
</dbReference>
<dbReference type="Pfam" id="PF00078">
    <property type="entry name" value="RVT_1"/>
    <property type="match status" value="1"/>
</dbReference>
<gene>
    <name evidence="2" type="ORF">CCAM_LOCUS36257</name>
</gene>
<dbReference type="InterPro" id="IPR043502">
    <property type="entry name" value="DNA/RNA_pol_sf"/>
</dbReference>
<dbReference type="EMBL" id="OOIL02005320">
    <property type="protein sequence ID" value="VFQ94481.1"/>
    <property type="molecule type" value="Genomic_DNA"/>
</dbReference>
<dbReference type="PANTHER" id="PTHR33116:SF67">
    <property type="entry name" value="REVERSE TRANSCRIPTASE"/>
    <property type="match status" value="1"/>
</dbReference>
<dbReference type="CDD" id="cd01650">
    <property type="entry name" value="RT_nLTR_like"/>
    <property type="match status" value="1"/>
</dbReference>
<dbReference type="OrthoDB" id="1305671at2759"/>
<evidence type="ECO:0000313" key="3">
    <source>
        <dbReference type="Proteomes" id="UP000595140"/>
    </source>
</evidence>
<sequence>MDFETNPTQQNRETMQKANADLIYATNLEVQYWKQKANIIWLDKGDSNSKHFQAYAKGKRKKLSISHVIKSNGTGTSNLSDIKSEAISFFANSFKKSHHPSFDQILPLIPQTLTSEDNSKICAIPTLEEVHQAVWDLDGNSASGPDGFNGNFFKATWDIINLDVLTASQEFFMGLPIPRAYGITYLSLIPKSDNPRTFDDYRAISLSTFMSKINTKILAGRLNSILPKLISKEQAAFEKGKSIDDHILMAQEAVHLIDKKTFGGNLILKMDMAKAFDKLDWEYLEALLQSFGFNQLSTSLLMANLKGSFFSILLNGEPARYFKMERGVKQGDPLSPLLFILAANGFSRLINHQMNTQHLLRFNSGQVPFPSHLIYADDIMIFSRGETRNLLKLKVTLETYLKASGQEINLNKSKFYTSKNTTTSQTQNMEKALGIKRGKLPFTYRGAPICRGILRKEHCKEVLGHFEKLIQSWYSKTLNQMGRLILIKHVLSSIPLHILAVHTLPKSITQTLTKYMANFLWGQKDGAQKYHWIRWRQLTKPKEEGGLGIKSLEDQHQVYTLKLWWKARNDMGIWGAFVRAKYMKKGAMKEKITDSPTWKGFVDQTNLHPLIPPQ</sequence>
<dbReference type="PANTHER" id="PTHR33116">
    <property type="entry name" value="REVERSE TRANSCRIPTASE ZINC-BINDING DOMAIN-CONTAINING PROTEIN-RELATED-RELATED"/>
    <property type="match status" value="1"/>
</dbReference>
<evidence type="ECO:0000259" key="1">
    <source>
        <dbReference type="PROSITE" id="PS50878"/>
    </source>
</evidence>
<name>A0A484MZL7_9ASTE</name>
<dbReference type="Proteomes" id="UP000595140">
    <property type="component" value="Unassembled WGS sequence"/>
</dbReference>
<dbReference type="InterPro" id="IPR000477">
    <property type="entry name" value="RT_dom"/>
</dbReference>
<proteinExistence type="predicted"/>
<keyword evidence="3" id="KW-1185">Reference proteome</keyword>
<feature type="domain" description="Reverse transcriptase" evidence="1">
    <location>
        <begin position="170"/>
        <end position="449"/>
    </location>
</feature>
<accession>A0A484MZL7</accession>
<evidence type="ECO:0000313" key="2">
    <source>
        <dbReference type="EMBL" id="VFQ94481.1"/>
    </source>
</evidence>